<dbReference type="Gene3D" id="1.10.1200.10">
    <property type="entry name" value="ACP-like"/>
    <property type="match status" value="1"/>
</dbReference>
<feature type="domain" description="Carrier" evidence="3">
    <location>
        <begin position="9"/>
        <end position="83"/>
    </location>
</feature>
<accession>A0A2K0UGF2</accession>
<dbReference type="GO" id="GO:0016740">
    <property type="term" value="F:transferase activity"/>
    <property type="evidence" value="ECO:0007669"/>
    <property type="project" value="UniProtKB-KW"/>
</dbReference>
<dbReference type="Pfam" id="PF00550">
    <property type="entry name" value="PP-binding"/>
    <property type="match status" value="1"/>
</dbReference>
<dbReference type="Proteomes" id="UP000236290">
    <property type="component" value="Unassembled WGS sequence"/>
</dbReference>
<evidence type="ECO:0000256" key="1">
    <source>
        <dbReference type="ARBA" id="ARBA00022679"/>
    </source>
</evidence>
<dbReference type="OrthoDB" id="4890181at2759"/>
<dbReference type="AlphaFoldDB" id="A0A2K0UGF2"/>
<name>A0A2K0UGF2_TRIHA</name>
<dbReference type="InterPro" id="IPR009081">
    <property type="entry name" value="PP-bd_ACP"/>
</dbReference>
<sequence length="294" mass="32276">MLAQKATSGDLLEKVREIFSVVTGLDADEVEDDSDLDELGIDPILAKELARKLSAFSGRRVESSQILGSENFIGVVHYMQSILDIGTETTSGNDKETSSRKQAHIEPTANQAGTDAKDPKSAAVNDILPASVIRDAFSSTKKITDELIVDGHMGNYCREVMPRSTELCIAYLVEAFEQLGCDIQSAKPGDKLKRVPYLPKYDKFMELFYELLREQALIEMDGSEIVRTAQNCPAKSAAKLVEDLLQDEPSHAPEMESHSSSAQPKAGNVFRISMLCLQLIASGYSRLPISWNSS</sequence>
<protein>
    <recommendedName>
        <fullName evidence="3">Carrier domain-containing protein</fullName>
    </recommendedName>
</protein>
<reference evidence="4 5" key="1">
    <citation type="submission" date="2017-02" db="EMBL/GenBank/DDBJ databases">
        <title>Genomes of Trichoderma spp. with biocontrol activity.</title>
        <authorList>
            <person name="Gardiner D."/>
            <person name="Kazan K."/>
            <person name="Vos C."/>
            <person name="Harvey P."/>
        </authorList>
    </citation>
    <scope>NUCLEOTIDE SEQUENCE [LARGE SCALE GENOMIC DNA]</scope>
    <source>
        <strain evidence="4 5">Tr1</strain>
    </source>
</reference>
<organism evidence="4 5">
    <name type="scientific">Trichoderma harzianum</name>
    <name type="common">Hypocrea lixii</name>
    <dbReference type="NCBI Taxonomy" id="5544"/>
    <lineage>
        <taxon>Eukaryota</taxon>
        <taxon>Fungi</taxon>
        <taxon>Dikarya</taxon>
        <taxon>Ascomycota</taxon>
        <taxon>Pezizomycotina</taxon>
        <taxon>Sordariomycetes</taxon>
        <taxon>Hypocreomycetidae</taxon>
        <taxon>Hypocreales</taxon>
        <taxon>Hypocreaceae</taxon>
        <taxon>Trichoderma</taxon>
    </lineage>
</organism>
<dbReference type="InterPro" id="IPR041068">
    <property type="entry name" value="HTH_51"/>
</dbReference>
<dbReference type="Pfam" id="PF18558">
    <property type="entry name" value="HTH_51"/>
    <property type="match status" value="1"/>
</dbReference>
<dbReference type="PROSITE" id="PS50075">
    <property type="entry name" value="CARRIER"/>
    <property type="match status" value="1"/>
</dbReference>
<evidence type="ECO:0000259" key="3">
    <source>
        <dbReference type="PROSITE" id="PS50075"/>
    </source>
</evidence>
<gene>
    <name evidence="4" type="ORF">THARTR1_03087</name>
</gene>
<proteinExistence type="predicted"/>
<keyword evidence="1" id="KW-0808">Transferase</keyword>
<dbReference type="SUPFAM" id="SSF47336">
    <property type="entry name" value="ACP-like"/>
    <property type="match status" value="1"/>
</dbReference>
<evidence type="ECO:0000256" key="2">
    <source>
        <dbReference type="SAM" id="MobiDB-lite"/>
    </source>
</evidence>
<feature type="region of interest" description="Disordered" evidence="2">
    <location>
        <begin position="87"/>
        <end position="120"/>
    </location>
</feature>
<evidence type="ECO:0000313" key="5">
    <source>
        <dbReference type="Proteomes" id="UP000236290"/>
    </source>
</evidence>
<evidence type="ECO:0000313" key="4">
    <source>
        <dbReference type="EMBL" id="PNP56852.1"/>
    </source>
</evidence>
<comment type="caution">
    <text evidence="4">The sequence shown here is derived from an EMBL/GenBank/DDBJ whole genome shotgun (WGS) entry which is preliminary data.</text>
</comment>
<dbReference type="InterPro" id="IPR036736">
    <property type="entry name" value="ACP-like_sf"/>
</dbReference>
<dbReference type="EMBL" id="MTYI01000040">
    <property type="protein sequence ID" value="PNP56852.1"/>
    <property type="molecule type" value="Genomic_DNA"/>
</dbReference>